<gene>
    <name evidence="6" type="ORF">E7747_02785</name>
</gene>
<dbReference type="InterPro" id="IPR029066">
    <property type="entry name" value="PLP-binding_barrel"/>
</dbReference>
<dbReference type="PROSITE" id="PS01211">
    <property type="entry name" value="UPF0001"/>
    <property type="match status" value="1"/>
</dbReference>
<dbReference type="InterPro" id="IPR011078">
    <property type="entry name" value="PyrdxlP_homeostasis"/>
</dbReference>
<accession>A0A4P7W0E0</accession>
<dbReference type="PIRSF" id="PIRSF004848">
    <property type="entry name" value="YBL036c_PLPDEIII"/>
    <property type="match status" value="1"/>
</dbReference>
<dbReference type="KEGG" id="ddb:E7747_02785"/>
<sequence length="224" mass="25285">MSGSVSKNLQRLRESIPTGVELVAVSKFHPAEALQEAYRAGQRVFGESRALELEAKAKELPADIEWHFIGHLQTNKVRKVIPCVSMIHSIDSERLLRAVDTEAIKTDRRIGVLLQLHVAQEETKFGFTPEELIDFVTPELLSSLEGVEIRGVMGMASNVDDEERIRKDFHEIRNTFDRLKSGVMSEHESFDTISMGMSHDWTIAVDEGSNMIRVGTSIFGEREY</sequence>
<evidence type="ECO:0000313" key="7">
    <source>
        <dbReference type="Proteomes" id="UP000297149"/>
    </source>
</evidence>
<dbReference type="PANTHER" id="PTHR10146">
    <property type="entry name" value="PROLINE SYNTHETASE CO-TRANSCRIBED BACTERIAL HOMOLOG PROTEIN"/>
    <property type="match status" value="1"/>
</dbReference>
<dbReference type="EMBL" id="CP039396">
    <property type="protein sequence ID" value="QCD41326.1"/>
    <property type="molecule type" value="Genomic_DNA"/>
</dbReference>
<feature type="modified residue" description="N6-(pyridoxal phosphate)lysine" evidence="2 3">
    <location>
        <position position="27"/>
    </location>
</feature>
<evidence type="ECO:0000313" key="6">
    <source>
        <dbReference type="EMBL" id="QCD41326.1"/>
    </source>
</evidence>
<comment type="function">
    <text evidence="2">Pyridoxal 5'-phosphate (PLP)-binding protein, which is involved in PLP homeostasis.</text>
</comment>
<evidence type="ECO:0000256" key="2">
    <source>
        <dbReference type="HAMAP-Rule" id="MF_02087"/>
    </source>
</evidence>
<name>A0A4P7W0E0_9BACT</name>
<evidence type="ECO:0000256" key="1">
    <source>
        <dbReference type="ARBA" id="ARBA00022898"/>
    </source>
</evidence>
<comment type="similarity">
    <text evidence="2 4">Belongs to the pyridoxal phosphate-binding protein YggS/PROSC family.</text>
</comment>
<dbReference type="GO" id="GO:0030170">
    <property type="term" value="F:pyridoxal phosphate binding"/>
    <property type="evidence" value="ECO:0007669"/>
    <property type="project" value="UniProtKB-UniRule"/>
</dbReference>
<dbReference type="AlphaFoldDB" id="A0A4P7W0E0"/>
<dbReference type="SUPFAM" id="SSF51419">
    <property type="entry name" value="PLP-binding barrel"/>
    <property type="match status" value="1"/>
</dbReference>
<feature type="domain" description="Alanine racemase N-terminal" evidence="5">
    <location>
        <begin position="5"/>
        <end position="222"/>
    </location>
</feature>
<proteinExistence type="inferred from homology"/>
<evidence type="ECO:0000256" key="4">
    <source>
        <dbReference type="RuleBase" id="RU004514"/>
    </source>
</evidence>
<organism evidence="6 7">
    <name type="scientific">Duncaniella dubosii</name>
    <dbReference type="NCBI Taxonomy" id="2518971"/>
    <lineage>
        <taxon>Bacteria</taxon>
        <taxon>Pseudomonadati</taxon>
        <taxon>Bacteroidota</taxon>
        <taxon>Bacteroidia</taxon>
        <taxon>Bacteroidales</taxon>
        <taxon>Muribaculaceae</taxon>
        <taxon>Duncaniella</taxon>
    </lineage>
</organism>
<dbReference type="FunFam" id="3.20.20.10:FF:000018">
    <property type="entry name" value="Pyridoxal phosphate homeostasis protein"/>
    <property type="match status" value="1"/>
</dbReference>
<dbReference type="Proteomes" id="UP000297149">
    <property type="component" value="Chromosome"/>
</dbReference>
<protein>
    <recommendedName>
        <fullName evidence="2">Pyridoxal phosphate homeostasis protein</fullName>
        <shortName evidence="2">PLP homeostasis protein</shortName>
    </recommendedName>
</protein>
<comment type="cofactor">
    <cofactor evidence="3">
        <name>pyridoxal 5'-phosphate</name>
        <dbReference type="ChEBI" id="CHEBI:597326"/>
    </cofactor>
</comment>
<evidence type="ECO:0000256" key="3">
    <source>
        <dbReference type="PIRSR" id="PIRSR004848-1"/>
    </source>
</evidence>
<dbReference type="RefSeq" id="WP_136413959.1">
    <property type="nucleotide sequence ID" value="NZ_CP039396.1"/>
</dbReference>
<dbReference type="NCBIfam" id="TIGR00044">
    <property type="entry name" value="YggS family pyridoxal phosphate-dependent enzyme"/>
    <property type="match status" value="1"/>
</dbReference>
<reference evidence="7" key="1">
    <citation type="submission" date="2019-02" db="EMBL/GenBank/DDBJ databases">
        <title>Isolation and identification of novel species under the genus Muribaculum.</title>
        <authorList>
            <person name="Miyake S."/>
            <person name="Ding Y."/>
            <person name="Low A."/>
            <person name="Soh M."/>
            <person name="Seedorf H."/>
        </authorList>
    </citation>
    <scope>NUCLEOTIDE SEQUENCE [LARGE SCALE GENOMIC DNA]</scope>
    <source>
        <strain evidence="7">H5</strain>
    </source>
</reference>
<evidence type="ECO:0000259" key="5">
    <source>
        <dbReference type="Pfam" id="PF01168"/>
    </source>
</evidence>
<keyword evidence="1 2" id="KW-0663">Pyridoxal phosphate</keyword>
<dbReference type="InterPro" id="IPR001608">
    <property type="entry name" value="Ala_racemase_N"/>
</dbReference>
<dbReference type="CDD" id="cd00635">
    <property type="entry name" value="PLPDE_III_YBL036c_like"/>
    <property type="match status" value="1"/>
</dbReference>
<keyword evidence="7" id="KW-1185">Reference proteome</keyword>
<dbReference type="PANTHER" id="PTHR10146:SF14">
    <property type="entry name" value="PYRIDOXAL PHOSPHATE HOMEOSTASIS PROTEIN"/>
    <property type="match status" value="1"/>
</dbReference>
<dbReference type="Gene3D" id="3.20.20.10">
    <property type="entry name" value="Alanine racemase"/>
    <property type="match status" value="1"/>
</dbReference>
<dbReference type="HAMAP" id="MF_02087">
    <property type="entry name" value="PLP_homeostasis"/>
    <property type="match status" value="1"/>
</dbReference>
<dbReference type="Pfam" id="PF01168">
    <property type="entry name" value="Ala_racemase_N"/>
    <property type="match status" value="1"/>
</dbReference>